<protein>
    <recommendedName>
        <fullName evidence="3">Putative zinc-finger domain-containing protein</fullName>
    </recommendedName>
</protein>
<feature type="domain" description="Putative zinc-finger" evidence="3">
    <location>
        <begin position="3"/>
        <end position="31"/>
    </location>
</feature>
<accession>A0A8J3FWV0</accession>
<keyword evidence="2" id="KW-0804">Transcription</keyword>
<proteinExistence type="predicted"/>
<dbReference type="InterPro" id="IPR027383">
    <property type="entry name" value="Znf_put"/>
</dbReference>
<evidence type="ECO:0000256" key="1">
    <source>
        <dbReference type="ARBA" id="ARBA00023015"/>
    </source>
</evidence>
<name>A0A8J3FWV0_9PSEU</name>
<evidence type="ECO:0000313" key="4">
    <source>
        <dbReference type="EMBL" id="GGM62929.1"/>
    </source>
</evidence>
<dbReference type="AlphaFoldDB" id="A0A8J3FWV0"/>
<gene>
    <name evidence="4" type="ORF">GCM10012275_37010</name>
</gene>
<evidence type="ECO:0000259" key="3">
    <source>
        <dbReference type="Pfam" id="PF13490"/>
    </source>
</evidence>
<sequence length="76" mass="8611">MARLLQVYLDSQVDETTAEAVAQHLRDCGDCGLEARTYRAIKRAVARRSVPTPEAVRRLRTFAEELLNRDQGEHSV</sequence>
<dbReference type="Proteomes" id="UP000637578">
    <property type="component" value="Unassembled WGS sequence"/>
</dbReference>
<keyword evidence="5" id="KW-1185">Reference proteome</keyword>
<dbReference type="RefSeq" id="WP_189059323.1">
    <property type="nucleotide sequence ID" value="NZ_BMMK01000017.1"/>
</dbReference>
<dbReference type="EMBL" id="BMMK01000017">
    <property type="protein sequence ID" value="GGM62929.1"/>
    <property type="molecule type" value="Genomic_DNA"/>
</dbReference>
<organism evidence="4 5">
    <name type="scientific">Longimycelium tulufanense</name>
    <dbReference type="NCBI Taxonomy" id="907463"/>
    <lineage>
        <taxon>Bacteria</taxon>
        <taxon>Bacillati</taxon>
        <taxon>Actinomycetota</taxon>
        <taxon>Actinomycetes</taxon>
        <taxon>Pseudonocardiales</taxon>
        <taxon>Pseudonocardiaceae</taxon>
        <taxon>Longimycelium</taxon>
    </lineage>
</organism>
<comment type="caution">
    <text evidence="4">The sequence shown here is derived from an EMBL/GenBank/DDBJ whole genome shotgun (WGS) entry which is preliminary data.</text>
</comment>
<reference evidence="4" key="2">
    <citation type="submission" date="2020-09" db="EMBL/GenBank/DDBJ databases">
        <authorList>
            <person name="Sun Q."/>
            <person name="Zhou Y."/>
        </authorList>
    </citation>
    <scope>NUCLEOTIDE SEQUENCE</scope>
    <source>
        <strain evidence="4">CGMCC 4.5737</strain>
    </source>
</reference>
<dbReference type="Gene3D" id="1.10.10.1320">
    <property type="entry name" value="Anti-sigma factor, zinc-finger domain"/>
    <property type="match status" value="1"/>
</dbReference>
<dbReference type="InterPro" id="IPR041916">
    <property type="entry name" value="Anti_sigma_zinc_sf"/>
</dbReference>
<evidence type="ECO:0000313" key="5">
    <source>
        <dbReference type="Proteomes" id="UP000637578"/>
    </source>
</evidence>
<reference evidence="4" key="1">
    <citation type="journal article" date="2014" name="Int. J. Syst. Evol. Microbiol.">
        <title>Complete genome sequence of Corynebacterium casei LMG S-19264T (=DSM 44701T), isolated from a smear-ripened cheese.</title>
        <authorList>
            <consortium name="US DOE Joint Genome Institute (JGI-PGF)"/>
            <person name="Walter F."/>
            <person name="Albersmeier A."/>
            <person name="Kalinowski J."/>
            <person name="Ruckert C."/>
        </authorList>
    </citation>
    <scope>NUCLEOTIDE SEQUENCE</scope>
    <source>
        <strain evidence="4">CGMCC 4.5737</strain>
    </source>
</reference>
<keyword evidence="1" id="KW-0805">Transcription regulation</keyword>
<evidence type="ECO:0000256" key="2">
    <source>
        <dbReference type="ARBA" id="ARBA00023163"/>
    </source>
</evidence>
<dbReference type="Pfam" id="PF13490">
    <property type="entry name" value="zf-HC2"/>
    <property type="match status" value="1"/>
</dbReference>